<dbReference type="STRING" id="135208.A0A4Y9ZTC6"/>
<organism evidence="1 2">
    <name type="scientific">Hericium alpestre</name>
    <dbReference type="NCBI Taxonomy" id="135208"/>
    <lineage>
        <taxon>Eukaryota</taxon>
        <taxon>Fungi</taxon>
        <taxon>Dikarya</taxon>
        <taxon>Basidiomycota</taxon>
        <taxon>Agaricomycotina</taxon>
        <taxon>Agaricomycetes</taxon>
        <taxon>Russulales</taxon>
        <taxon>Hericiaceae</taxon>
        <taxon>Hericium</taxon>
    </lineage>
</organism>
<keyword evidence="2" id="KW-1185">Reference proteome</keyword>
<evidence type="ECO:0008006" key="3">
    <source>
        <dbReference type="Google" id="ProtNLM"/>
    </source>
</evidence>
<proteinExistence type="predicted"/>
<evidence type="ECO:0000313" key="2">
    <source>
        <dbReference type="Proteomes" id="UP000298061"/>
    </source>
</evidence>
<comment type="caution">
    <text evidence="1">The sequence shown here is derived from an EMBL/GenBank/DDBJ whole genome shotgun (WGS) entry which is preliminary data.</text>
</comment>
<dbReference type="EMBL" id="SFCI01001009">
    <property type="protein sequence ID" value="TFY77071.1"/>
    <property type="molecule type" value="Genomic_DNA"/>
</dbReference>
<dbReference type="Proteomes" id="UP000298061">
    <property type="component" value="Unassembled WGS sequence"/>
</dbReference>
<accession>A0A4Y9ZTC6</accession>
<dbReference type="Gene3D" id="1.20.5.340">
    <property type="match status" value="1"/>
</dbReference>
<gene>
    <name evidence="1" type="ORF">EWM64_g6939</name>
</gene>
<dbReference type="SUPFAM" id="SSF57997">
    <property type="entry name" value="Tropomyosin"/>
    <property type="match status" value="1"/>
</dbReference>
<name>A0A4Y9ZTC6_9AGAM</name>
<dbReference type="AlphaFoldDB" id="A0A4Y9ZTC6"/>
<sequence>TQRLTNVEDGLADNIQRLTNVEGGLANVTQRLTNVEDGLADNTQRLMDVEGSVARASQRLSSVTRRLSTVNRTLTGMDNSITDMDNSITDINDSITGLHNELRWGHEAANTRLLNSVIPLGPFRVIPHKPDCDNYHHGDFPKNLSEIDQMDDEQCNSLVKAWDLDLDHLGQLNDVERHNASKRCLARFMGVTI</sequence>
<reference evidence="1 2" key="1">
    <citation type="submission" date="2019-02" db="EMBL/GenBank/DDBJ databases">
        <title>Genome sequencing of the rare red list fungi Hericium alpestre (H. flagellum).</title>
        <authorList>
            <person name="Buettner E."/>
            <person name="Kellner H."/>
        </authorList>
    </citation>
    <scope>NUCLEOTIDE SEQUENCE [LARGE SCALE GENOMIC DNA]</scope>
    <source>
        <strain evidence="1 2">DSM 108284</strain>
    </source>
</reference>
<dbReference type="OrthoDB" id="385258at2759"/>
<evidence type="ECO:0000313" key="1">
    <source>
        <dbReference type="EMBL" id="TFY77071.1"/>
    </source>
</evidence>
<protein>
    <recommendedName>
        <fullName evidence="3">t-SNARE coiled-coil homology domain-containing protein</fullName>
    </recommendedName>
</protein>
<feature type="non-terminal residue" evidence="1">
    <location>
        <position position="1"/>
    </location>
</feature>